<protein>
    <submittedName>
        <fullName evidence="1">Uncharacterized protein</fullName>
    </submittedName>
</protein>
<dbReference type="EMBL" id="NNRJ01000015">
    <property type="protein sequence ID" value="OYR20132.1"/>
    <property type="molecule type" value="Genomic_DNA"/>
</dbReference>
<reference evidence="1 2" key="1">
    <citation type="submission" date="2017-07" db="EMBL/GenBank/DDBJ databases">
        <title>Phylogenetic study on the rhizospheric bacterium Ochrobactrum sp. A44.</title>
        <authorList>
            <person name="Krzyzanowska D.M."/>
            <person name="Ossowicki A."/>
            <person name="Rajewska M."/>
            <person name="Maciag T."/>
            <person name="Kaczynski Z."/>
            <person name="Czerwicka M."/>
            <person name="Jafra S."/>
        </authorList>
    </citation>
    <scope>NUCLEOTIDE SEQUENCE [LARGE SCALE GENOMIC DNA]</scope>
    <source>
        <strain evidence="1 2">DSM 7216</strain>
    </source>
</reference>
<gene>
    <name evidence="1" type="ORF">CEV31_1558</name>
</gene>
<organism evidence="1 2">
    <name type="scientific">Brucella thiophenivorans</name>
    <dbReference type="NCBI Taxonomy" id="571255"/>
    <lineage>
        <taxon>Bacteria</taxon>
        <taxon>Pseudomonadati</taxon>
        <taxon>Pseudomonadota</taxon>
        <taxon>Alphaproteobacteria</taxon>
        <taxon>Hyphomicrobiales</taxon>
        <taxon>Brucellaceae</taxon>
        <taxon>Brucella/Ochrobactrum group</taxon>
        <taxon>Brucella</taxon>
    </lineage>
</organism>
<keyword evidence="2" id="KW-1185">Reference proteome</keyword>
<comment type="caution">
    <text evidence="1">The sequence shown here is derived from an EMBL/GenBank/DDBJ whole genome shotgun (WGS) entry which is preliminary data.</text>
</comment>
<name>A0A256FZ72_9HYPH</name>
<evidence type="ECO:0000313" key="2">
    <source>
        <dbReference type="Proteomes" id="UP000215590"/>
    </source>
</evidence>
<dbReference type="AlphaFoldDB" id="A0A256FZ72"/>
<evidence type="ECO:0000313" key="1">
    <source>
        <dbReference type="EMBL" id="OYR20132.1"/>
    </source>
</evidence>
<proteinExistence type="predicted"/>
<accession>A0A256FZ72</accession>
<sequence>MPDRKDRAPFTRGISAFKDTDYPPASALQPILQLDQFDLKPLKRFFIIF</sequence>
<dbReference type="Proteomes" id="UP000215590">
    <property type="component" value="Unassembled WGS sequence"/>
</dbReference>